<gene>
    <name evidence="2" type="ORF">EUGRSUZ_F04392</name>
</gene>
<dbReference type="InParanoid" id="A0A059C064"/>
<dbReference type="Gramene" id="KCW71305">
    <property type="protein sequence ID" value="KCW71305"/>
    <property type="gene ID" value="EUGRSUZ_F04392"/>
</dbReference>
<feature type="compositionally biased region" description="Polar residues" evidence="1">
    <location>
        <begin position="1"/>
        <end position="11"/>
    </location>
</feature>
<dbReference type="EMBL" id="KK198758">
    <property type="protein sequence ID" value="KCW71305.1"/>
    <property type="molecule type" value="Genomic_DNA"/>
</dbReference>
<feature type="region of interest" description="Disordered" evidence="1">
    <location>
        <begin position="1"/>
        <end position="25"/>
    </location>
</feature>
<evidence type="ECO:0000256" key="1">
    <source>
        <dbReference type="SAM" id="MobiDB-lite"/>
    </source>
</evidence>
<name>A0A059C064_EUCGR</name>
<protein>
    <submittedName>
        <fullName evidence="2">Uncharacterized protein</fullName>
    </submittedName>
</protein>
<sequence length="75" mass="8403">MGSAAPDSSCSIPPKTTPTLCNLKRPPKYQSQTIYRPQIWPLQSPNPKILPTLRIKKEPNSRAFKWILSPSSTPD</sequence>
<reference evidence="2" key="1">
    <citation type="submission" date="2013-07" db="EMBL/GenBank/DDBJ databases">
        <title>The genome of Eucalyptus grandis.</title>
        <authorList>
            <person name="Schmutz J."/>
            <person name="Hayes R."/>
            <person name="Myburg A."/>
            <person name="Tuskan G."/>
            <person name="Grattapaglia D."/>
            <person name="Rokhsar D.S."/>
        </authorList>
    </citation>
    <scope>NUCLEOTIDE SEQUENCE</scope>
    <source>
        <tissue evidence="2">Leaf extractions</tissue>
    </source>
</reference>
<organism evidence="2">
    <name type="scientific">Eucalyptus grandis</name>
    <name type="common">Flooded gum</name>
    <dbReference type="NCBI Taxonomy" id="71139"/>
    <lineage>
        <taxon>Eukaryota</taxon>
        <taxon>Viridiplantae</taxon>
        <taxon>Streptophyta</taxon>
        <taxon>Embryophyta</taxon>
        <taxon>Tracheophyta</taxon>
        <taxon>Spermatophyta</taxon>
        <taxon>Magnoliopsida</taxon>
        <taxon>eudicotyledons</taxon>
        <taxon>Gunneridae</taxon>
        <taxon>Pentapetalae</taxon>
        <taxon>rosids</taxon>
        <taxon>malvids</taxon>
        <taxon>Myrtales</taxon>
        <taxon>Myrtaceae</taxon>
        <taxon>Myrtoideae</taxon>
        <taxon>Eucalypteae</taxon>
        <taxon>Eucalyptus</taxon>
    </lineage>
</organism>
<dbReference type="AlphaFoldDB" id="A0A059C064"/>
<accession>A0A059C064</accession>
<proteinExistence type="predicted"/>
<evidence type="ECO:0000313" key="2">
    <source>
        <dbReference type="EMBL" id="KCW71305.1"/>
    </source>
</evidence>